<evidence type="ECO:0000313" key="5">
    <source>
        <dbReference type="EMBL" id="SMB88027.1"/>
    </source>
</evidence>
<dbReference type="GO" id="GO:0016020">
    <property type="term" value="C:membrane"/>
    <property type="evidence" value="ECO:0007669"/>
    <property type="project" value="InterPro"/>
</dbReference>
<evidence type="ECO:0000256" key="2">
    <source>
        <dbReference type="ARBA" id="ARBA00023136"/>
    </source>
</evidence>
<keyword evidence="2 4" id="KW-0472">Membrane</keyword>
<organism evidence="5 6">
    <name type="scientific">Desulfonispora thiosulfatigenes DSM 11270</name>
    <dbReference type="NCBI Taxonomy" id="656914"/>
    <lineage>
        <taxon>Bacteria</taxon>
        <taxon>Bacillati</taxon>
        <taxon>Bacillota</taxon>
        <taxon>Clostridia</taxon>
        <taxon>Eubacteriales</taxon>
        <taxon>Peptococcaceae</taxon>
        <taxon>Desulfonispora</taxon>
    </lineage>
</organism>
<evidence type="ECO:0000313" key="6">
    <source>
        <dbReference type="Proteomes" id="UP000192731"/>
    </source>
</evidence>
<feature type="transmembrane region" description="Helical" evidence="4">
    <location>
        <begin position="431"/>
        <end position="455"/>
    </location>
</feature>
<reference evidence="5 6" key="1">
    <citation type="submission" date="2017-04" db="EMBL/GenBank/DDBJ databases">
        <authorList>
            <person name="Afonso C.L."/>
            <person name="Miller P.J."/>
            <person name="Scott M.A."/>
            <person name="Spackman E."/>
            <person name="Goraichik I."/>
            <person name="Dimitrov K.M."/>
            <person name="Suarez D.L."/>
            <person name="Swayne D.E."/>
        </authorList>
    </citation>
    <scope>NUCLEOTIDE SEQUENCE [LARGE SCALE GENOMIC DNA]</scope>
    <source>
        <strain evidence="5 6">DSM 11270</strain>
    </source>
</reference>
<dbReference type="OrthoDB" id="1726708at2"/>
<evidence type="ECO:0000256" key="3">
    <source>
        <dbReference type="SAM" id="MobiDB-lite"/>
    </source>
</evidence>
<evidence type="ECO:0000256" key="4">
    <source>
        <dbReference type="SAM" id="Phobius"/>
    </source>
</evidence>
<dbReference type="InterPro" id="IPR004995">
    <property type="entry name" value="Spore_Ger"/>
</dbReference>
<feature type="transmembrane region" description="Helical" evidence="4">
    <location>
        <begin position="311"/>
        <end position="330"/>
    </location>
</feature>
<keyword evidence="4" id="KW-0812">Transmembrane</keyword>
<dbReference type="Proteomes" id="UP000192731">
    <property type="component" value="Unassembled WGS sequence"/>
</dbReference>
<sequence length="527" mass="58499">METNTKMKKPLKVNEAESSESCLVLEELSSNMDNNIDFLKEHFKDCSDIVFRTILLKDVETHLIYADGMVNVNMLSRDVIANLLFNEDILTTDLPLEEKIKKSLPIGQISLEKEMNPIMDKIVSGNIVILFTGITQSVVVTLPTWEKRGIGPSENEPSIKGSKESFTETLNVNTSLIRRRLLHPDCKFETLTVGEYSKTTVVLAYVSSIVNDKIVDEVRERIKNVSIDALVEAEYLDELIKDAPLSPFPTLQSTERPDKVVGAMLEGRVAIMQENSSFVLLAPSLVADFLMSVDDYSTNFWYSSFIRNLRYVGIFFAVFLPALFVAFTAFNQEMIPTPLLITLANQREGVPFPAFVEALIMLIAFQILQEAGTRLPRPIGSTVGIVGGLIIGDAAVKAGLVSPAMVIVTAMTAISSFSIPSIEFNTPILSIQVFLLVLSGILGFWGIFIGILLVFGHIVSLRSFGIPYTTPLSPLLVQDLDDVLYRAPRWALRDRSSFLNNKNFQRLGPNSGKPTPPSPEEKKENDK</sequence>
<proteinExistence type="inferred from homology"/>
<dbReference type="GO" id="GO:0009847">
    <property type="term" value="P:spore germination"/>
    <property type="evidence" value="ECO:0007669"/>
    <property type="project" value="InterPro"/>
</dbReference>
<dbReference type="AlphaFoldDB" id="A0A1W1V3N9"/>
<keyword evidence="4" id="KW-1133">Transmembrane helix</keyword>
<dbReference type="EMBL" id="FWWT01000015">
    <property type="protein sequence ID" value="SMB88027.1"/>
    <property type="molecule type" value="Genomic_DNA"/>
</dbReference>
<dbReference type="RefSeq" id="WP_084052800.1">
    <property type="nucleotide sequence ID" value="NZ_FWWT01000015.1"/>
</dbReference>
<dbReference type="STRING" id="656914.SAMN00017405_1817"/>
<dbReference type="PANTHER" id="PTHR22550">
    <property type="entry name" value="SPORE GERMINATION PROTEIN"/>
    <property type="match status" value="1"/>
</dbReference>
<name>A0A1W1V3N9_DESTI</name>
<feature type="transmembrane region" description="Helical" evidence="4">
    <location>
        <begin position="350"/>
        <end position="368"/>
    </location>
</feature>
<feature type="region of interest" description="Disordered" evidence="3">
    <location>
        <begin position="501"/>
        <end position="527"/>
    </location>
</feature>
<keyword evidence="6" id="KW-1185">Reference proteome</keyword>
<dbReference type="PIRSF" id="PIRSF005690">
    <property type="entry name" value="GerBA"/>
    <property type="match status" value="1"/>
</dbReference>
<protein>
    <submittedName>
        <fullName evidence="5">Spore germination protein KA</fullName>
    </submittedName>
</protein>
<feature type="transmembrane region" description="Helical" evidence="4">
    <location>
        <begin position="400"/>
        <end position="419"/>
    </location>
</feature>
<dbReference type="Pfam" id="PF03323">
    <property type="entry name" value="GerA"/>
    <property type="match status" value="1"/>
</dbReference>
<comment type="similarity">
    <text evidence="1">Belongs to the GerABKA family.</text>
</comment>
<dbReference type="PANTHER" id="PTHR22550:SF5">
    <property type="entry name" value="LEUCINE ZIPPER PROTEIN 4"/>
    <property type="match status" value="1"/>
</dbReference>
<evidence type="ECO:0000256" key="1">
    <source>
        <dbReference type="ARBA" id="ARBA00005278"/>
    </source>
</evidence>
<accession>A0A1W1V3N9</accession>
<dbReference type="InterPro" id="IPR050768">
    <property type="entry name" value="UPF0353/GerABKA_families"/>
</dbReference>
<gene>
    <name evidence="5" type="ORF">SAMN00017405_1817</name>
</gene>